<feature type="non-terminal residue" evidence="1">
    <location>
        <position position="155"/>
    </location>
</feature>
<dbReference type="InterPro" id="IPR019410">
    <property type="entry name" value="Methyltransf_16"/>
</dbReference>
<dbReference type="SUPFAM" id="SSF53335">
    <property type="entry name" value="S-adenosyl-L-methionine-dependent methyltransferases"/>
    <property type="match status" value="1"/>
</dbReference>
<evidence type="ECO:0000313" key="1">
    <source>
        <dbReference type="EMBL" id="CAJ1400706.1"/>
    </source>
</evidence>
<proteinExistence type="predicted"/>
<organism evidence="1 2">
    <name type="scientific">Effrenium voratum</name>
    <dbReference type="NCBI Taxonomy" id="2562239"/>
    <lineage>
        <taxon>Eukaryota</taxon>
        <taxon>Sar</taxon>
        <taxon>Alveolata</taxon>
        <taxon>Dinophyceae</taxon>
        <taxon>Suessiales</taxon>
        <taxon>Symbiodiniaceae</taxon>
        <taxon>Effrenium</taxon>
    </lineage>
</organism>
<sequence>GPVFITDNEPELLQLMEKNIQANRLGHCVESRLLDWADDRGVVPQPDLVVAADVLYQGDGSMFCDALSRYLATTAEAYVANHHNPDRCEATLGFLRRAAALGLQVERLQDGAGFALGSLAGSFEGSFEPFRGAEGERLASVQHARFHQPGGSPTE</sequence>
<name>A0AA36J7P7_9DINO</name>
<dbReference type="Pfam" id="PF10294">
    <property type="entry name" value="Methyltransf_16"/>
    <property type="match status" value="1"/>
</dbReference>
<keyword evidence="2" id="KW-1185">Reference proteome</keyword>
<reference evidence="1" key="1">
    <citation type="submission" date="2023-08" db="EMBL/GenBank/DDBJ databases">
        <authorList>
            <person name="Chen Y."/>
            <person name="Shah S."/>
            <person name="Dougan E. K."/>
            <person name="Thang M."/>
            <person name="Chan C."/>
        </authorList>
    </citation>
    <scope>NUCLEOTIDE SEQUENCE</scope>
</reference>
<comment type="caution">
    <text evidence="1">The sequence shown here is derived from an EMBL/GenBank/DDBJ whole genome shotgun (WGS) entry which is preliminary data.</text>
</comment>
<gene>
    <name evidence="1" type="ORF">EVOR1521_LOCUS24003</name>
</gene>
<dbReference type="Proteomes" id="UP001178507">
    <property type="component" value="Unassembled WGS sequence"/>
</dbReference>
<dbReference type="InterPro" id="IPR029063">
    <property type="entry name" value="SAM-dependent_MTases_sf"/>
</dbReference>
<dbReference type="AlphaFoldDB" id="A0AA36J7P7"/>
<dbReference type="EMBL" id="CAUJNA010003381">
    <property type="protein sequence ID" value="CAJ1400706.1"/>
    <property type="molecule type" value="Genomic_DNA"/>
</dbReference>
<evidence type="ECO:0000313" key="2">
    <source>
        <dbReference type="Proteomes" id="UP001178507"/>
    </source>
</evidence>
<protein>
    <submittedName>
        <fullName evidence="1">Uncharacterized protein</fullName>
    </submittedName>
</protein>
<dbReference type="Gene3D" id="3.40.50.150">
    <property type="entry name" value="Vaccinia Virus protein VP39"/>
    <property type="match status" value="1"/>
</dbReference>
<accession>A0AA36J7P7</accession>